<accession>A0A1H8Q5C1</accession>
<organism evidence="2 3">
    <name type="scientific">Amphibacillus marinus</name>
    <dbReference type="NCBI Taxonomy" id="872970"/>
    <lineage>
        <taxon>Bacteria</taxon>
        <taxon>Bacillati</taxon>
        <taxon>Bacillota</taxon>
        <taxon>Bacilli</taxon>
        <taxon>Bacillales</taxon>
        <taxon>Bacillaceae</taxon>
        <taxon>Amphibacillus</taxon>
    </lineage>
</organism>
<protein>
    <recommendedName>
        <fullName evidence="1">BclA C-terminal domain-containing protein</fullName>
    </recommendedName>
</protein>
<keyword evidence="3" id="KW-1185">Reference proteome</keyword>
<evidence type="ECO:0000313" key="3">
    <source>
        <dbReference type="Proteomes" id="UP000199300"/>
    </source>
</evidence>
<dbReference type="InterPro" id="IPR008983">
    <property type="entry name" value="Tumour_necrosis_fac-like_dom"/>
</dbReference>
<name>A0A1H8Q5C1_9BACI</name>
<feature type="domain" description="BclA C-terminal" evidence="1">
    <location>
        <begin position="31"/>
        <end position="165"/>
    </location>
</feature>
<evidence type="ECO:0000259" key="1">
    <source>
        <dbReference type="Pfam" id="PF18573"/>
    </source>
</evidence>
<dbReference type="InterPro" id="IPR041415">
    <property type="entry name" value="BclA_C"/>
</dbReference>
<dbReference type="AlphaFoldDB" id="A0A1H8Q5C1"/>
<dbReference type="EMBL" id="FODJ01000008">
    <property type="protein sequence ID" value="SEO48953.1"/>
    <property type="molecule type" value="Genomic_DNA"/>
</dbReference>
<dbReference type="Proteomes" id="UP000199300">
    <property type="component" value="Unassembled WGS sequence"/>
</dbReference>
<gene>
    <name evidence="2" type="ORF">SAMN04488134_10836</name>
</gene>
<dbReference type="Pfam" id="PF18573">
    <property type="entry name" value="BclA_C"/>
    <property type="match status" value="1"/>
</dbReference>
<proteinExistence type="predicted"/>
<dbReference type="Gene3D" id="2.60.120.40">
    <property type="match status" value="1"/>
</dbReference>
<reference evidence="2 3" key="1">
    <citation type="submission" date="2016-10" db="EMBL/GenBank/DDBJ databases">
        <authorList>
            <person name="de Groot N.N."/>
        </authorList>
    </citation>
    <scope>NUCLEOTIDE SEQUENCE [LARGE SCALE GENOMIC DNA]</scope>
    <source>
        <strain evidence="2 3">CGMCC 1.10434</strain>
    </source>
</reference>
<evidence type="ECO:0000313" key="2">
    <source>
        <dbReference type="EMBL" id="SEO48953.1"/>
    </source>
</evidence>
<sequence>MTLTNNINFNGPLGNCCPDNEPASSVTIHSMYASNTIGTAITVLLGGATNITLPSNQSLDGFIANGTNTIFTIPETGRYYLTYQINTTASLGIGAGSRLLRNGSTAIPGSIVRPIVSTATFNNDLITNFTAGNTVSLQLFSSILLTATLLSTAGSVGAALTIIRIE</sequence>